<keyword evidence="6" id="KW-0699">rRNA-binding</keyword>
<dbReference type="GO" id="GO:0000028">
    <property type="term" value="P:ribosomal small subunit assembly"/>
    <property type="evidence" value="ECO:0007669"/>
    <property type="project" value="TreeGrafter"/>
</dbReference>
<comment type="subunit">
    <text evidence="6">Monomer.</text>
</comment>
<evidence type="ECO:0000256" key="4">
    <source>
        <dbReference type="ARBA" id="ARBA00022884"/>
    </source>
</evidence>
<dbReference type="SUPFAM" id="SSF54814">
    <property type="entry name" value="Prokaryotic type KH domain (KH-domain type II)"/>
    <property type="match status" value="1"/>
</dbReference>
<keyword evidence="6" id="KW-0690">Ribosome biogenesis</keyword>
<feature type="binding site" evidence="6">
    <location>
        <begin position="184"/>
        <end position="191"/>
    </location>
    <ligand>
        <name>GTP</name>
        <dbReference type="ChEBI" id="CHEBI:37565"/>
    </ligand>
</feature>
<dbReference type="GO" id="GO:0005886">
    <property type="term" value="C:plasma membrane"/>
    <property type="evidence" value="ECO:0007669"/>
    <property type="project" value="UniProtKB-SubCell"/>
</dbReference>
<feature type="region of interest" description="G5" evidence="7">
    <location>
        <begin position="322"/>
        <end position="324"/>
    </location>
</feature>
<evidence type="ECO:0000313" key="15">
    <source>
        <dbReference type="Proteomes" id="UP000631312"/>
    </source>
</evidence>
<dbReference type="CDD" id="cd22534">
    <property type="entry name" value="KH-II_Era"/>
    <property type="match status" value="1"/>
</dbReference>
<keyword evidence="4 6" id="KW-0694">RNA-binding</keyword>
<evidence type="ECO:0000313" key="13">
    <source>
        <dbReference type="EMBL" id="MBB4749056.1"/>
    </source>
</evidence>
<dbReference type="HAMAP" id="MF_00367">
    <property type="entry name" value="GTPase_Era"/>
    <property type="match status" value="1"/>
</dbReference>
<evidence type="ECO:0000256" key="1">
    <source>
        <dbReference type="ARBA" id="ARBA00007921"/>
    </source>
</evidence>
<dbReference type="Pfam" id="PF01926">
    <property type="entry name" value="MMR_HSR1"/>
    <property type="match status" value="1"/>
</dbReference>
<dbReference type="InterPro" id="IPR004044">
    <property type="entry name" value="KH_dom_type_2"/>
</dbReference>
<feature type="compositionally biased region" description="Gly residues" evidence="9">
    <location>
        <begin position="94"/>
        <end position="105"/>
    </location>
</feature>
<feature type="region of interest" description="G4" evidence="7">
    <location>
        <begin position="293"/>
        <end position="296"/>
    </location>
</feature>
<dbReference type="PANTHER" id="PTHR42698:SF1">
    <property type="entry name" value="GTPASE ERA, MITOCHONDRIAL"/>
    <property type="match status" value="1"/>
</dbReference>
<dbReference type="Proteomes" id="UP000631312">
    <property type="component" value="Unassembled WGS sequence"/>
</dbReference>
<feature type="region of interest" description="G3" evidence="7">
    <location>
        <begin position="231"/>
        <end position="234"/>
    </location>
</feature>
<dbReference type="SUPFAM" id="SSF52540">
    <property type="entry name" value="P-loop containing nucleoside triphosphate hydrolases"/>
    <property type="match status" value="1"/>
</dbReference>
<evidence type="ECO:0000259" key="10">
    <source>
        <dbReference type="PROSITE" id="PS50823"/>
    </source>
</evidence>
<name>A0A7W7MG93_9ACTN</name>
<dbReference type="NCBIfam" id="NF000908">
    <property type="entry name" value="PRK00089.1"/>
    <property type="match status" value="1"/>
</dbReference>
<dbReference type="InterPro" id="IPR005225">
    <property type="entry name" value="Small_GTP-bd"/>
</dbReference>
<accession>A0A7W7MG93</accession>
<evidence type="ECO:0000256" key="5">
    <source>
        <dbReference type="ARBA" id="ARBA00023134"/>
    </source>
</evidence>
<dbReference type="FunFam" id="3.40.50.300:FF:000094">
    <property type="entry name" value="GTPase Era"/>
    <property type="match status" value="1"/>
</dbReference>
<feature type="compositionally biased region" description="Basic and acidic residues" evidence="9">
    <location>
        <begin position="62"/>
        <end position="89"/>
    </location>
</feature>
<dbReference type="GO" id="GO:0003924">
    <property type="term" value="F:GTPase activity"/>
    <property type="evidence" value="ECO:0007669"/>
    <property type="project" value="UniProtKB-UniRule"/>
</dbReference>
<comment type="caution">
    <text evidence="13">The sequence shown here is derived from an EMBL/GenBank/DDBJ whole genome shotgun (WGS) entry which is preliminary data.</text>
</comment>
<dbReference type="Gene3D" id="3.40.50.300">
    <property type="entry name" value="P-loop containing nucleotide triphosphate hydrolases"/>
    <property type="match status" value="1"/>
</dbReference>
<comment type="similarity">
    <text evidence="1 6 7 8">Belongs to the TRAFAC class TrmE-Era-EngA-EngB-Septin-like GTPase superfamily. Era GTPase family.</text>
</comment>
<dbReference type="InterPro" id="IPR015946">
    <property type="entry name" value="KH_dom-like_a/b"/>
</dbReference>
<dbReference type="AlphaFoldDB" id="A0A7W7MG93"/>
<dbReference type="NCBIfam" id="TIGR00231">
    <property type="entry name" value="small_GTP"/>
    <property type="match status" value="1"/>
</dbReference>
<proteinExistence type="inferred from homology"/>
<dbReference type="EMBL" id="BOMP01000098">
    <property type="protein sequence ID" value="GIE42845.1"/>
    <property type="molecule type" value="Genomic_DNA"/>
</dbReference>
<dbReference type="GO" id="GO:0005829">
    <property type="term" value="C:cytosol"/>
    <property type="evidence" value="ECO:0007669"/>
    <property type="project" value="TreeGrafter"/>
</dbReference>
<evidence type="ECO:0000313" key="14">
    <source>
        <dbReference type="Proteomes" id="UP000590511"/>
    </source>
</evidence>
<dbReference type="EMBL" id="JACHNC010000001">
    <property type="protein sequence ID" value="MBB4749056.1"/>
    <property type="molecule type" value="Genomic_DNA"/>
</dbReference>
<dbReference type="Proteomes" id="UP000590511">
    <property type="component" value="Unassembled WGS sequence"/>
</dbReference>
<keyword evidence="5 6" id="KW-0342">GTP-binding</keyword>
<keyword evidence="6" id="KW-1003">Cell membrane</keyword>
<reference evidence="13 14" key="1">
    <citation type="submission" date="2020-08" db="EMBL/GenBank/DDBJ databases">
        <title>Sequencing the genomes of 1000 actinobacteria strains.</title>
        <authorList>
            <person name="Klenk H.-P."/>
        </authorList>
    </citation>
    <scope>NUCLEOTIDE SEQUENCE [LARGE SCALE GENOMIC DNA]</scope>
    <source>
        <strain evidence="13 14">DSM 43150</strain>
    </source>
</reference>
<evidence type="ECO:0000313" key="12">
    <source>
        <dbReference type="EMBL" id="GIE42845.1"/>
    </source>
</evidence>
<dbReference type="InterPro" id="IPR005662">
    <property type="entry name" value="GTPase_Era-like"/>
</dbReference>
<evidence type="ECO:0000256" key="6">
    <source>
        <dbReference type="HAMAP-Rule" id="MF_00367"/>
    </source>
</evidence>
<organism evidence="13 14">
    <name type="scientific">Actinoplanes lobatus</name>
    <dbReference type="NCBI Taxonomy" id="113568"/>
    <lineage>
        <taxon>Bacteria</taxon>
        <taxon>Bacillati</taxon>
        <taxon>Actinomycetota</taxon>
        <taxon>Actinomycetes</taxon>
        <taxon>Micromonosporales</taxon>
        <taxon>Micromonosporaceae</taxon>
        <taxon>Actinoplanes</taxon>
    </lineage>
</organism>
<evidence type="ECO:0000256" key="2">
    <source>
        <dbReference type="ARBA" id="ARBA00020484"/>
    </source>
</evidence>
<feature type="compositionally biased region" description="Polar residues" evidence="9">
    <location>
        <begin position="134"/>
        <end position="150"/>
    </location>
</feature>
<dbReference type="NCBIfam" id="TIGR00436">
    <property type="entry name" value="era"/>
    <property type="match status" value="1"/>
</dbReference>
<sequence length="464" mass="50144">MADQPEKRGQAPKKTPAALRGQAPKKTPAAPRGQAPKKAPAAPRGQATKKAPAAQHAQVPKKAADERHLTAGERNELRRQERRAARRAAEQGAEQGGRSRGGSGAGRASTASGTPNAPRRSGSDGKPTGKAGLPTSSQGRGAASADSSPRTGKGVSPKKHRHKAASAAKRDDGVYRAGFACFVGRPNAGKSTLTNAIVGQKIAITSNKPQTTRHVIRGILHRPDAQLVLVDTPGLHRPRTLLGERLNDLVREVWSETDVIGVCFPADEPIGRGDRFISSEISELKAKVIAVVTKVDLVDPATLAQRLLDVSELYDFAEIVPVSAVSGHQVETLTDVMVKYLPESPQLYPDDVLTDEPEQVLIAELIREAALEGVRDELPHSIAVMVEEMLVEGNLTRIYADLYVERDSQKSIVIGTRGARLKEVGSRARTEIENLIGRRVYLDLHVRVAKEWQRDPKQLRKLGF</sequence>
<dbReference type="GO" id="GO:0005525">
    <property type="term" value="F:GTP binding"/>
    <property type="evidence" value="ECO:0007669"/>
    <property type="project" value="UniProtKB-UniRule"/>
</dbReference>
<gene>
    <name evidence="6" type="primary">era</name>
    <name evidence="12" type="ORF">Alo02nite_57430</name>
    <name evidence="13" type="ORF">BJ964_003217</name>
</gene>
<keyword evidence="6" id="KW-0472">Membrane</keyword>
<dbReference type="GO" id="GO:0070181">
    <property type="term" value="F:small ribosomal subunit rRNA binding"/>
    <property type="evidence" value="ECO:0007669"/>
    <property type="project" value="UniProtKB-UniRule"/>
</dbReference>
<keyword evidence="6" id="KW-0963">Cytoplasm</keyword>
<dbReference type="Pfam" id="PF07650">
    <property type="entry name" value="KH_2"/>
    <property type="match status" value="1"/>
</dbReference>
<keyword evidence="15" id="KW-1185">Reference proteome</keyword>
<keyword evidence="3 6" id="KW-0547">Nucleotide-binding</keyword>
<comment type="subcellular location">
    <subcellularLocation>
        <location evidence="6">Cytoplasm</location>
    </subcellularLocation>
    <subcellularLocation>
        <location evidence="6">Cell membrane</location>
        <topology evidence="6">Peripheral membrane protein</topology>
    </subcellularLocation>
</comment>
<evidence type="ECO:0000256" key="8">
    <source>
        <dbReference type="RuleBase" id="RU003761"/>
    </source>
</evidence>
<protein>
    <recommendedName>
        <fullName evidence="2 6">GTPase Era</fullName>
    </recommendedName>
</protein>
<dbReference type="InterPro" id="IPR027417">
    <property type="entry name" value="P-loop_NTPase"/>
</dbReference>
<reference evidence="12 15" key="2">
    <citation type="submission" date="2021-01" db="EMBL/GenBank/DDBJ databases">
        <title>Whole genome shotgun sequence of Actinoplanes lobatus NBRC 12513.</title>
        <authorList>
            <person name="Komaki H."/>
            <person name="Tamura T."/>
        </authorList>
    </citation>
    <scope>NUCLEOTIDE SEQUENCE [LARGE SCALE GENOMIC DNA]</scope>
    <source>
        <strain evidence="12 15">NBRC 12513</strain>
    </source>
</reference>
<dbReference type="Gene3D" id="3.30.300.20">
    <property type="match status" value="1"/>
</dbReference>
<dbReference type="PANTHER" id="PTHR42698">
    <property type="entry name" value="GTPASE ERA"/>
    <property type="match status" value="1"/>
</dbReference>
<feature type="domain" description="KH type-2" evidence="10">
    <location>
        <begin position="374"/>
        <end position="450"/>
    </location>
</feature>
<feature type="domain" description="Era-type G" evidence="11">
    <location>
        <begin position="176"/>
        <end position="343"/>
    </location>
</feature>
<dbReference type="CDD" id="cd04163">
    <property type="entry name" value="Era"/>
    <property type="match status" value="1"/>
</dbReference>
<feature type="binding site" evidence="6">
    <location>
        <begin position="231"/>
        <end position="235"/>
    </location>
    <ligand>
        <name>GTP</name>
        <dbReference type="ChEBI" id="CHEBI:37565"/>
    </ligand>
</feature>
<dbReference type="PROSITE" id="PS50823">
    <property type="entry name" value="KH_TYPE_2"/>
    <property type="match status" value="1"/>
</dbReference>
<dbReference type="PROSITE" id="PS51713">
    <property type="entry name" value="G_ERA"/>
    <property type="match status" value="1"/>
</dbReference>
<evidence type="ECO:0000256" key="9">
    <source>
        <dbReference type="SAM" id="MobiDB-lite"/>
    </source>
</evidence>
<evidence type="ECO:0000256" key="3">
    <source>
        <dbReference type="ARBA" id="ARBA00022741"/>
    </source>
</evidence>
<dbReference type="InterPro" id="IPR006073">
    <property type="entry name" value="GTP-bd"/>
</dbReference>
<feature type="binding site" evidence="6">
    <location>
        <begin position="293"/>
        <end position="296"/>
    </location>
    <ligand>
        <name>GTP</name>
        <dbReference type="ChEBI" id="CHEBI:37565"/>
    </ligand>
</feature>
<feature type="region of interest" description="G2" evidence="7">
    <location>
        <begin position="210"/>
        <end position="214"/>
    </location>
</feature>
<dbReference type="InterPro" id="IPR030388">
    <property type="entry name" value="G_ERA_dom"/>
</dbReference>
<dbReference type="InterPro" id="IPR009019">
    <property type="entry name" value="KH_sf_prok-type"/>
</dbReference>
<dbReference type="GO" id="GO:0043024">
    <property type="term" value="F:ribosomal small subunit binding"/>
    <property type="evidence" value="ECO:0007669"/>
    <property type="project" value="TreeGrafter"/>
</dbReference>
<feature type="region of interest" description="Disordered" evidence="9">
    <location>
        <begin position="1"/>
        <end position="170"/>
    </location>
</feature>
<evidence type="ECO:0000256" key="7">
    <source>
        <dbReference type="PROSITE-ProRule" id="PRU01050"/>
    </source>
</evidence>
<feature type="region of interest" description="G1" evidence="7">
    <location>
        <begin position="184"/>
        <end position="191"/>
    </location>
</feature>
<dbReference type="FunFam" id="3.30.300.20:FF:000003">
    <property type="entry name" value="GTPase Era"/>
    <property type="match status" value="1"/>
</dbReference>
<evidence type="ECO:0000259" key="11">
    <source>
        <dbReference type="PROSITE" id="PS51713"/>
    </source>
</evidence>
<comment type="function">
    <text evidence="6">An essential GTPase that binds both GDP and GTP, with rapid nucleotide exchange. Plays a role in 16S rRNA processing and 30S ribosomal subunit biogenesis and possibly also in cell cycle regulation and energy metabolism.</text>
</comment>